<keyword evidence="11" id="KW-1185">Reference proteome</keyword>
<dbReference type="EMBL" id="FOXS01000003">
    <property type="protein sequence ID" value="SFQ51587.1"/>
    <property type="molecule type" value="Genomic_DNA"/>
</dbReference>
<feature type="domain" description="Glycoside hydrolase family 2 immunoglobulin-like beta-sandwich" evidence="5">
    <location>
        <begin position="261"/>
        <end position="358"/>
    </location>
</feature>
<dbReference type="Pfam" id="PF16355">
    <property type="entry name" value="DUF4982"/>
    <property type="match status" value="1"/>
</dbReference>
<dbReference type="Gene3D" id="3.20.20.80">
    <property type="entry name" value="Glycosidases"/>
    <property type="match status" value="1"/>
</dbReference>
<evidence type="ECO:0000259" key="7">
    <source>
        <dbReference type="Pfam" id="PF02837"/>
    </source>
</evidence>
<dbReference type="PANTHER" id="PTHR42732">
    <property type="entry name" value="BETA-GALACTOSIDASE"/>
    <property type="match status" value="1"/>
</dbReference>
<feature type="domain" description="Glycoside hydrolase family 2" evidence="9">
    <location>
        <begin position="745"/>
        <end position="833"/>
    </location>
</feature>
<feature type="domain" description="Glycoside hydrolase family 2 catalytic" evidence="6">
    <location>
        <begin position="364"/>
        <end position="545"/>
    </location>
</feature>
<dbReference type="Pfam" id="PF02837">
    <property type="entry name" value="Glyco_hydro_2_N"/>
    <property type="match status" value="1"/>
</dbReference>
<dbReference type="InterPro" id="IPR023230">
    <property type="entry name" value="Glyco_hydro_2_CS"/>
</dbReference>
<comment type="similarity">
    <text evidence="1 4">Belongs to the glycosyl hydrolase 2 family.</text>
</comment>
<evidence type="ECO:0000256" key="1">
    <source>
        <dbReference type="ARBA" id="ARBA00007401"/>
    </source>
</evidence>
<organism evidence="10 11">
    <name type="scientific">Hymenobacter arizonensis</name>
    <name type="common">Siccationidurans arizonensis</name>
    <dbReference type="NCBI Taxonomy" id="1227077"/>
    <lineage>
        <taxon>Bacteria</taxon>
        <taxon>Pseudomonadati</taxon>
        <taxon>Bacteroidota</taxon>
        <taxon>Cytophagia</taxon>
        <taxon>Cytophagales</taxon>
        <taxon>Hymenobacteraceae</taxon>
        <taxon>Hymenobacter</taxon>
    </lineage>
</organism>
<keyword evidence="2 4" id="KW-0378">Hydrolase</keyword>
<dbReference type="GO" id="GO:0004553">
    <property type="term" value="F:hydrolase activity, hydrolyzing O-glycosyl compounds"/>
    <property type="evidence" value="ECO:0007669"/>
    <property type="project" value="InterPro"/>
</dbReference>
<dbReference type="Pfam" id="PF18565">
    <property type="entry name" value="Glyco_hydro2_C5"/>
    <property type="match status" value="1"/>
</dbReference>
<evidence type="ECO:0000256" key="4">
    <source>
        <dbReference type="RuleBase" id="RU361154"/>
    </source>
</evidence>
<evidence type="ECO:0000313" key="11">
    <source>
        <dbReference type="Proteomes" id="UP000199029"/>
    </source>
</evidence>
<dbReference type="InterPro" id="IPR006102">
    <property type="entry name" value="Ig-like_GH2"/>
</dbReference>
<evidence type="ECO:0000259" key="5">
    <source>
        <dbReference type="Pfam" id="PF00703"/>
    </source>
</evidence>
<dbReference type="Gene3D" id="2.60.40.10">
    <property type="entry name" value="Immunoglobulins"/>
    <property type="match status" value="3"/>
</dbReference>
<dbReference type="InterPro" id="IPR051913">
    <property type="entry name" value="GH2_Domain-Containing"/>
</dbReference>
<dbReference type="PROSITE" id="PS00719">
    <property type="entry name" value="GLYCOSYL_HYDROL_F2_1"/>
    <property type="match status" value="1"/>
</dbReference>
<accession>A0A1I5Z644</accession>
<dbReference type="InterPro" id="IPR017853">
    <property type="entry name" value="GH"/>
</dbReference>
<feature type="domain" description="Glycosyl hydrolases family 2 sugar binding" evidence="7">
    <location>
        <begin position="127"/>
        <end position="231"/>
    </location>
</feature>
<name>A0A1I5Z644_HYMAR</name>
<keyword evidence="3 4" id="KW-0326">Glycosidase</keyword>
<dbReference type="InterPro" id="IPR008979">
    <property type="entry name" value="Galactose-bd-like_sf"/>
</dbReference>
<dbReference type="InterPro" id="IPR006101">
    <property type="entry name" value="Glyco_hydro_2"/>
</dbReference>
<sequence>MPEQHPNGTDAETQVCVSTSFNTNLSNTPDNRYLMPVPSLLSSTMLRPSCGLLLIAALSQCTSSANSERNTQAPPAVTQFNQDWQFVRDVDTTVTASLFAKTGSTAQWAPVSLPHTPRIEPVVTEQQQWQGISFYRKFFRVPAAGPGSRVAIEFGAAMHTADVYLNGQNLQRHVGGYLPFTVDISRQAKYGEENVLLVRLNNQDSPVVPPGKPLKGLDFNFYGGLYRPARLILSDPLHIANAVQANRVAGGGLLLHYENVSPQSATLHLQTDLQNDAPQAQTALVRTVLLNEKGQEVARTTSEAASVAPGASSQIKQQLSIAQPQLWSPDQPYLYRAVVEVLRDGKVVDRQETTTGVRSIRFAAKTFTLNGQPLRLRGTNRHQEYPYLGYAISDNAQYRDAWKIKDAGFNFVRCSHYPPSEAFLQACDELGLLVMDSAPGWQFFGNAEFQKNSLQDIRDMVRRDRNHPSIVLWEAALNESDMAKPFMEAAHKAVHEELPFAEGVYSCGWLDYAYDVFIPARQHLKAPDYFNKYAKDKPLFLCEYGDWEYYAHNAGFNQTAFSGLKESERTSRQLRGQGERALTQQALNFQEAHNDNFRGPAVGDANWLMFDYKRGYAPDIESSGVSDIFRLPKFAYYFYQSQNGPVEGRNGFGKPMVYIANYWQPTSSKQVVVYSNCDEIELQLNGKPVARQRPDATKFADRLAHAPFTFTVPAFAPGTLKAVAYRNGKSAATAERRTPGAAHHLQLRYDRSGRDAGRQDVLFVYAEVVDVNGTVLPEATNSIRFALKGEGELIGDNPVRAEAGIATVLVKTGLEKGTLQLTATGDGLTDATLKIETK</sequence>
<dbReference type="GO" id="GO:0005975">
    <property type="term" value="P:carbohydrate metabolic process"/>
    <property type="evidence" value="ECO:0007669"/>
    <property type="project" value="InterPro"/>
</dbReference>
<dbReference type="Pfam" id="PF00703">
    <property type="entry name" value="Glyco_hydro_2"/>
    <property type="match status" value="1"/>
</dbReference>
<dbReference type="Gene3D" id="2.60.120.260">
    <property type="entry name" value="Galactose-binding domain-like"/>
    <property type="match status" value="1"/>
</dbReference>
<dbReference type="Proteomes" id="UP000199029">
    <property type="component" value="Unassembled WGS sequence"/>
</dbReference>
<evidence type="ECO:0000256" key="3">
    <source>
        <dbReference type="ARBA" id="ARBA00023295"/>
    </source>
</evidence>
<dbReference type="InterPro" id="IPR006103">
    <property type="entry name" value="Glyco_hydro_2_cat"/>
</dbReference>
<reference evidence="11" key="1">
    <citation type="submission" date="2016-10" db="EMBL/GenBank/DDBJ databases">
        <authorList>
            <person name="Varghese N."/>
            <person name="Submissions S."/>
        </authorList>
    </citation>
    <scope>NUCLEOTIDE SEQUENCE [LARGE SCALE GENOMIC DNA]</scope>
    <source>
        <strain evidence="11">OR362-8,ATCC BAA-1266,JCM 13504</strain>
    </source>
</reference>
<evidence type="ECO:0000256" key="2">
    <source>
        <dbReference type="ARBA" id="ARBA00022801"/>
    </source>
</evidence>
<dbReference type="STRING" id="1227077.SAMN04515668_2723"/>
<dbReference type="InterPro" id="IPR006104">
    <property type="entry name" value="Glyco_hydro_2_N"/>
</dbReference>
<evidence type="ECO:0000259" key="8">
    <source>
        <dbReference type="Pfam" id="PF16355"/>
    </source>
</evidence>
<dbReference type="SUPFAM" id="SSF51445">
    <property type="entry name" value="(Trans)glycosidases"/>
    <property type="match status" value="1"/>
</dbReference>
<dbReference type="SUPFAM" id="SSF49785">
    <property type="entry name" value="Galactose-binding domain-like"/>
    <property type="match status" value="1"/>
</dbReference>
<dbReference type="Pfam" id="PF02836">
    <property type="entry name" value="Glyco_hydro_2_C"/>
    <property type="match status" value="1"/>
</dbReference>
<dbReference type="InterPro" id="IPR036156">
    <property type="entry name" value="Beta-gal/glucu_dom_sf"/>
</dbReference>
<dbReference type="InterPro" id="IPR013783">
    <property type="entry name" value="Ig-like_fold"/>
</dbReference>
<dbReference type="PRINTS" id="PR00132">
    <property type="entry name" value="GLHYDRLASE2"/>
</dbReference>
<dbReference type="InterPro" id="IPR040605">
    <property type="entry name" value="Glyco_hydro2_dom5"/>
</dbReference>
<dbReference type="SUPFAM" id="SSF49303">
    <property type="entry name" value="beta-Galactosidase/glucuronidase domain"/>
    <property type="match status" value="1"/>
</dbReference>
<feature type="domain" description="DUF4982" evidence="8">
    <location>
        <begin position="669"/>
        <end position="731"/>
    </location>
</feature>
<dbReference type="InterPro" id="IPR032311">
    <property type="entry name" value="DUF4982"/>
</dbReference>
<gene>
    <name evidence="10" type="ORF">SAMN04515668_2723</name>
</gene>
<proteinExistence type="inferred from homology"/>
<evidence type="ECO:0000259" key="9">
    <source>
        <dbReference type="Pfam" id="PF18565"/>
    </source>
</evidence>
<dbReference type="AlphaFoldDB" id="A0A1I5Z644"/>
<protein>
    <submittedName>
        <fullName evidence="10">Beta-galactosidase</fullName>
    </submittedName>
</protein>
<evidence type="ECO:0000313" key="10">
    <source>
        <dbReference type="EMBL" id="SFQ51587.1"/>
    </source>
</evidence>
<evidence type="ECO:0000259" key="6">
    <source>
        <dbReference type="Pfam" id="PF02836"/>
    </source>
</evidence>
<dbReference type="PANTHER" id="PTHR42732:SF1">
    <property type="entry name" value="BETA-MANNOSIDASE"/>
    <property type="match status" value="1"/>
</dbReference>